<dbReference type="SMART" id="SM00895">
    <property type="entry name" value="FCD"/>
    <property type="match status" value="1"/>
</dbReference>
<feature type="domain" description="HTH gntR-type" evidence="4">
    <location>
        <begin position="6"/>
        <end position="74"/>
    </location>
</feature>
<evidence type="ECO:0000259" key="4">
    <source>
        <dbReference type="PROSITE" id="PS50949"/>
    </source>
</evidence>
<dbReference type="RefSeq" id="WP_094886342.1">
    <property type="nucleotide sequence ID" value="NZ_NPMS01000006.1"/>
</dbReference>
<dbReference type="SUPFAM" id="SSF48008">
    <property type="entry name" value="GntR ligand-binding domain-like"/>
    <property type="match status" value="1"/>
</dbReference>
<dbReference type="InterPro" id="IPR036388">
    <property type="entry name" value="WH-like_DNA-bd_sf"/>
</dbReference>
<dbReference type="InterPro" id="IPR000524">
    <property type="entry name" value="Tscrpt_reg_HTH_GntR"/>
</dbReference>
<dbReference type="CDD" id="cd07377">
    <property type="entry name" value="WHTH_GntR"/>
    <property type="match status" value="1"/>
</dbReference>
<dbReference type="InterPro" id="IPR008920">
    <property type="entry name" value="TF_FadR/GntR_C"/>
</dbReference>
<dbReference type="SUPFAM" id="SSF46785">
    <property type="entry name" value="Winged helix' DNA-binding domain"/>
    <property type="match status" value="1"/>
</dbReference>
<protein>
    <submittedName>
        <fullName evidence="5">GntR family transcriptional regulator</fullName>
    </submittedName>
</protein>
<keyword evidence="1" id="KW-0805">Transcription regulation</keyword>
<dbReference type="GO" id="GO:0003700">
    <property type="term" value="F:DNA-binding transcription factor activity"/>
    <property type="evidence" value="ECO:0007669"/>
    <property type="project" value="InterPro"/>
</dbReference>
<dbReference type="Proteomes" id="UP000216498">
    <property type="component" value="Unassembled WGS sequence"/>
</dbReference>
<dbReference type="SMART" id="SM00345">
    <property type="entry name" value="HTH_GNTR"/>
    <property type="match status" value="1"/>
</dbReference>
<dbReference type="OrthoDB" id="369138at2"/>
<organism evidence="5 6">
    <name type="scientific">Virgibacillus indicus</name>
    <dbReference type="NCBI Taxonomy" id="2024554"/>
    <lineage>
        <taxon>Bacteria</taxon>
        <taxon>Bacillati</taxon>
        <taxon>Bacillota</taxon>
        <taxon>Bacilli</taxon>
        <taxon>Bacillales</taxon>
        <taxon>Bacillaceae</taxon>
        <taxon>Virgibacillus</taxon>
    </lineage>
</organism>
<sequence length="230" mass="26747">MGIQKTSLVNIVIERIKGFILENNLKPNDKFLTEKELTEQLKVSRTVIREALISLQAVGILMIKPGGGIYIADTKLGSINTILKHHYDTYGVKIRELIEVRKVIELGALRLIIEKRVPLDIQQLKEANESYYQTILNNQDTKKYDRTFHQLLIKATDNDTFYNFSEIIHEYFALVKIDLIENQEALIKSYKQHDEIVDAIKVKDLEHAQKVMTDHFEPIFTFIKQMEEES</sequence>
<evidence type="ECO:0000256" key="3">
    <source>
        <dbReference type="ARBA" id="ARBA00023163"/>
    </source>
</evidence>
<dbReference type="Gene3D" id="1.20.120.530">
    <property type="entry name" value="GntR ligand-binding domain-like"/>
    <property type="match status" value="1"/>
</dbReference>
<dbReference type="Pfam" id="PF00392">
    <property type="entry name" value="GntR"/>
    <property type="match status" value="1"/>
</dbReference>
<dbReference type="PANTHER" id="PTHR43537:SF51">
    <property type="entry name" value="HTH-TYPE TRANSCRIPTIONAL REGULATOR LGOR-RELATED"/>
    <property type="match status" value="1"/>
</dbReference>
<name>A0A265N8E5_9BACI</name>
<dbReference type="Pfam" id="PF07729">
    <property type="entry name" value="FCD"/>
    <property type="match status" value="1"/>
</dbReference>
<dbReference type="PANTHER" id="PTHR43537">
    <property type="entry name" value="TRANSCRIPTIONAL REGULATOR, GNTR FAMILY"/>
    <property type="match status" value="1"/>
</dbReference>
<dbReference type="Gene3D" id="1.10.10.10">
    <property type="entry name" value="Winged helix-like DNA-binding domain superfamily/Winged helix DNA-binding domain"/>
    <property type="match status" value="1"/>
</dbReference>
<dbReference type="InterPro" id="IPR011711">
    <property type="entry name" value="GntR_C"/>
</dbReference>
<reference evidence="5 6" key="1">
    <citation type="submission" date="2017-08" db="EMBL/GenBank/DDBJ databases">
        <title>Virgibacillus indicus sp. nov. and Virgibacillus profoundi sp. nov, two moderately halophilic bacteria isolated from marine sediment by using the Microfluidic Streak Plate.</title>
        <authorList>
            <person name="Xu B."/>
            <person name="Hu B."/>
            <person name="Wang J."/>
            <person name="Zhu Y."/>
            <person name="Huang L."/>
            <person name="Du W."/>
            <person name="Huang Y."/>
        </authorList>
    </citation>
    <scope>NUCLEOTIDE SEQUENCE [LARGE SCALE GENOMIC DNA]</scope>
    <source>
        <strain evidence="5 6">IO3-P2-C2</strain>
    </source>
</reference>
<dbReference type="PROSITE" id="PS50949">
    <property type="entry name" value="HTH_GNTR"/>
    <property type="match status" value="1"/>
</dbReference>
<proteinExistence type="predicted"/>
<accession>A0A265N8E5</accession>
<evidence type="ECO:0000313" key="5">
    <source>
        <dbReference type="EMBL" id="OZU88085.1"/>
    </source>
</evidence>
<evidence type="ECO:0000313" key="6">
    <source>
        <dbReference type="Proteomes" id="UP000216498"/>
    </source>
</evidence>
<dbReference type="InterPro" id="IPR036390">
    <property type="entry name" value="WH_DNA-bd_sf"/>
</dbReference>
<keyword evidence="6" id="KW-1185">Reference proteome</keyword>
<dbReference type="GO" id="GO:0003677">
    <property type="term" value="F:DNA binding"/>
    <property type="evidence" value="ECO:0007669"/>
    <property type="project" value="UniProtKB-KW"/>
</dbReference>
<keyword evidence="3" id="KW-0804">Transcription</keyword>
<dbReference type="PRINTS" id="PR00035">
    <property type="entry name" value="HTHGNTR"/>
</dbReference>
<keyword evidence="2" id="KW-0238">DNA-binding</keyword>
<gene>
    <name evidence="5" type="ORF">CIL03_13205</name>
</gene>
<comment type="caution">
    <text evidence="5">The sequence shown here is derived from an EMBL/GenBank/DDBJ whole genome shotgun (WGS) entry which is preliminary data.</text>
</comment>
<evidence type="ECO:0000256" key="2">
    <source>
        <dbReference type="ARBA" id="ARBA00023125"/>
    </source>
</evidence>
<dbReference type="EMBL" id="NPMS01000006">
    <property type="protein sequence ID" value="OZU88085.1"/>
    <property type="molecule type" value="Genomic_DNA"/>
</dbReference>
<evidence type="ECO:0000256" key="1">
    <source>
        <dbReference type="ARBA" id="ARBA00023015"/>
    </source>
</evidence>
<dbReference type="AlphaFoldDB" id="A0A265N8E5"/>